<keyword evidence="4" id="KW-1185">Reference proteome</keyword>
<dbReference type="HOGENOM" id="CLU_1390406_0_0_1"/>
<accession>W4KNH1</accession>
<gene>
    <name evidence="3" type="ORF">HETIRDRAFT_431457</name>
</gene>
<name>W4KNH1_HETIT</name>
<keyword evidence="2" id="KW-0472">Membrane</keyword>
<feature type="transmembrane region" description="Helical" evidence="2">
    <location>
        <begin position="155"/>
        <end position="175"/>
    </location>
</feature>
<evidence type="ECO:0000256" key="1">
    <source>
        <dbReference type="SAM" id="MobiDB-lite"/>
    </source>
</evidence>
<dbReference type="RefSeq" id="XP_009540893.1">
    <property type="nucleotide sequence ID" value="XM_009542598.1"/>
</dbReference>
<proteinExistence type="predicted"/>
<dbReference type="Proteomes" id="UP000030671">
    <property type="component" value="Unassembled WGS sequence"/>
</dbReference>
<dbReference type="EMBL" id="KI925454">
    <property type="protein sequence ID" value="ETW86930.1"/>
    <property type="molecule type" value="Genomic_DNA"/>
</dbReference>
<protein>
    <submittedName>
        <fullName evidence="3">Uncharacterized protein</fullName>
    </submittedName>
</protein>
<dbReference type="GeneID" id="20674536"/>
<feature type="region of interest" description="Disordered" evidence="1">
    <location>
        <begin position="1"/>
        <end position="20"/>
    </location>
</feature>
<dbReference type="AlphaFoldDB" id="W4KNH1"/>
<keyword evidence="2" id="KW-1133">Transmembrane helix</keyword>
<dbReference type="OrthoDB" id="5966927at2759"/>
<evidence type="ECO:0000313" key="3">
    <source>
        <dbReference type="EMBL" id="ETW86930.1"/>
    </source>
</evidence>
<reference evidence="3 4" key="1">
    <citation type="journal article" date="2012" name="New Phytol.">
        <title>Insight into trade-off between wood decay and parasitism from the genome of a fungal forest pathogen.</title>
        <authorList>
            <person name="Olson A."/>
            <person name="Aerts A."/>
            <person name="Asiegbu F."/>
            <person name="Belbahri L."/>
            <person name="Bouzid O."/>
            <person name="Broberg A."/>
            <person name="Canback B."/>
            <person name="Coutinho P.M."/>
            <person name="Cullen D."/>
            <person name="Dalman K."/>
            <person name="Deflorio G."/>
            <person name="van Diepen L.T."/>
            <person name="Dunand C."/>
            <person name="Duplessis S."/>
            <person name="Durling M."/>
            <person name="Gonthier P."/>
            <person name="Grimwood J."/>
            <person name="Fossdal C.G."/>
            <person name="Hansson D."/>
            <person name="Henrissat B."/>
            <person name="Hietala A."/>
            <person name="Himmelstrand K."/>
            <person name="Hoffmeister D."/>
            <person name="Hogberg N."/>
            <person name="James T.Y."/>
            <person name="Karlsson M."/>
            <person name="Kohler A."/>
            <person name="Kues U."/>
            <person name="Lee Y.H."/>
            <person name="Lin Y.C."/>
            <person name="Lind M."/>
            <person name="Lindquist E."/>
            <person name="Lombard V."/>
            <person name="Lucas S."/>
            <person name="Lunden K."/>
            <person name="Morin E."/>
            <person name="Murat C."/>
            <person name="Park J."/>
            <person name="Raffaello T."/>
            <person name="Rouze P."/>
            <person name="Salamov A."/>
            <person name="Schmutz J."/>
            <person name="Solheim H."/>
            <person name="Stahlberg J."/>
            <person name="Velez H."/>
            <person name="de Vries R.P."/>
            <person name="Wiebenga A."/>
            <person name="Woodward S."/>
            <person name="Yakovlev I."/>
            <person name="Garbelotto M."/>
            <person name="Martin F."/>
            <person name="Grigoriev I.V."/>
            <person name="Stenlid J."/>
        </authorList>
    </citation>
    <scope>NUCLEOTIDE SEQUENCE [LARGE SCALE GENOMIC DNA]</scope>
    <source>
        <strain evidence="3 4">TC 32-1</strain>
    </source>
</reference>
<feature type="compositionally biased region" description="Pro residues" evidence="1">
    <location>
        <begin position="1"/>
        <end position="15"/>
    </location>
</feature>
<organism evidence="3 4">
    <name type="scientific">Heterobasidion irregulare (strain TC 32-1)</name>
    <dbReference type="NCBI Taxonomy" id="747525"/>
    <lineage>
        <taxon>Eukaryota</taxon>
        <taxon>Fungi</taxon>
        <taxon>Dikarya</taxon>
        <taxon>Basidiomycota</taxon>
        <taxon>Agaricomycotina</taxon>
        <taxon>Agaricomycetes</taxon>
        <taxon>Russulales</taxon>
        <taxon>Bondarzewiaceae</taxon>
        <taxon>Heterobasidion</taxon>
        <taxon>Heterobasidion annosum species complex</taxon>
    </lineage>
</organism>
<dbReference type="KEGG" id="hir:HETIRDRAFT_431457"/>
<feature type="compositionally biased region" description="Polar residues" evidence="1">
    <location>
        <begin position="45"/>
        <end position="62"/>
    </location>
</feature>
<keyword evidence="2" id="KW-0812">Transmembrane</keyword>
<dbReference type="InParanoid" id="W4KNH1"/>
<evidence type="ECO:0000313" key="4">
    <source>
        <dbReference type="Proteomes" id="UP000030671"/>
    </source>
</evidence>
<feature type="region of interest" description="Disordered" evidence="1">
    <location>
        <begin position="28"/>
        <end position="117"/>
    </location>
</feature>
<sequence length="196" mass="20470">MTPVTGPVPPPPPIPDHLLRSGSLTLTAAPEVHHPSPVFGLPSLLNPSSHASTNVATTSTSGAANDDADDEDDIVGARAQAEPDPDAMDWSPTSSPHKPAARLPSAQHNGGRGSDQATGLESLFARTKIAEQSGAPGSAAAAWRAGEERARRRRWWWAVGALSVALLVGVTYVVWRRGLWDVLGVVSVLRSSGGEL</sequence>
<evidence type="ECO:0000256" key="2">
    <source>
        <dbReference type="SAM" id="Phobius"/>
    </source>
</evidence>